<dbReference type="Gene3D" id="3.40.50.20">
    <property type="match status" value="1"/>
</dbReference>
<dbReference type="SUPFAM" id="SSF52440">
    <property type="entry name" value="PreATP-grasp domain"/>
    <property type="match status" value="1"/>
</dbReference>
<dbReference type="PATRIC" id="fig|1208919.3.peg.560"/>
<name>M1LV10_9PROT</name>
<comment type="cofactor">
    <cofactor evidence="19">
        <name>Mg(2+)</name>
        <dbReference type="ChEBI" id="CHEBI:18420"/>
    </cofactor>
    <cofactor evidence="19">
        <name>Mn(2+)</name>
        <dbReference type="ChEBI" id="CHEBI:29035"/>
    </cofactor>
    <text evidence="19">Binds 2 magnesium or manganese ions per subunit.</text>
</comment>
<protein>
    <recommendedName>
        <fullName evidence="5 17">D-alanine--D-alanine ligase</fullName>
        <ecNumber evidence="5 17">6.3.2.4</ecNumber>
    </recommendedName>
    <alternativeName>
        <fullName evidence="17">D-Ala-D-Ala ligase</fullName>
    </alternativeName>
    <alternativeName>
        <fullName evidence="17">D-alanylalanine synthetase</fullName>
    </alternativeName>
</protein>
<evidence type="ECO:0000256" key="18">
    <source>
        <dbReference type="PIRSR" id="PIRSR039102-1"/>
    </source>
</evidence>
<dbReference type="PANTHER" id="PTHR23132:SF23">
    <property type="entry name" value="D-ALANINE--D-ALANINE LIGASE B"/>
    <property type="match status" value="1"/>
</dbReference>
<accession>M1LV10</accession>
<dbReference type="PANTHER" id="PTHR23132">
    <property type="entry name" value="D-ALANINE--D-ALANINE LIGASE"/>
    <property type="match status" value="1"/>
</dbReference>
<comment type="subcellular location">
    <subcellularLocation>
        <location evidence="3 17">Cytoplasm</location>
    </subcellularLocation>
</comment>
<evidence type="ECO:0000313" key="22">
    <source>
        <dbReference type="EMBL" id="AGF47119.1"/>
    </source>
</evidence>
<evidence type="ECO:0000313" key="23">
    <source>
        <dbReference type="Proteomes" id="UP000011547"/>
    </source>
</evidence>
<dbReference type="Proteomes" id="UP000011547">
    <property type="component" value="Chromosome"/>
</dbReference>
<keyword evidence="11 19" id="KW-0460">Magnesium</keyword>
<dbReference type="HAMAP" id="MF_00047">
    <property type="entry name" value="Dala_Dala_lig"/>
    <property type="match status" value="1"/>
</dbReference>
<dbReference type="PIRSF" id="PIRSF039102">
    <property type="entry name" value="Ddl/VanB"/>
    <property type="match status" value="1"/>
</dbReference>
<evidence type="ECO:0000256" key="15">
    <source>
        <dbReference type="ARBA" id="ARBA00023316"/>
    </source>
</evidence>
<dbReference type="InterPro" id="IPR011095">
    <property type="entry name" value="Dala_Dala_lig_C"/>
</dbReference>
<dbReference type="InterPro" id="IPR011127">
    <property type="entry name" value="Dala_Dala_lig_N"/>
</dbReference>
<evidence type="ECO:0000256" key="11">
    <source>
        <dbReference type="ARBA" id="ARBA00022842"/>
    </source>
</evidence>
<feature type="binding site" evidence="19">
    <location>
        <position position="272"/>
    </location>
    <ligand>
        <name>Mg(2+)</name>
        <dbReference type="ChEBI" id="CHEBI:18420"/>
        <label>2</label>
    </ligand>
</feature>
<dbReference type="PROSITE" id="PS00844">
    <property type="entry name" value="DALA_DALA_LIGASE_2"/>
    <property type="match status" value="1"/>
</dbReference>
<evidence type="ECO:0000256" key="17">
    <source>
        <dbReference type="HAMAP-Rule" id="MF_00047"/>
    </source>
</evidence>
<dbReference type="PROSITE" id="PS50975">
    <property type="entry name" value="ATP_GRASP"/>
    <property type="match status" value="1"/>
</dbReference>
<evidence type="ECO:0000256" key="8">
    <source>
        <dbReference type="ARBA" id="ARBA00022723"/>
    </source>
</evidence>
<comment type="similarity">
    <text evidence="4 17">Belongs to the D-alanine--D-alanine ligase family.</text>
</comment>
<keyword evidence="8 19" id="KW-0479">Metal-binding</keyword>
<comment type="function">
    <text evidence="2 17">Cell wall formation.</text>
</comment>
<dbReference type="InterPro" id="IPR016185">
    <property type="entry name" value="PreATP-grasp_dom_sf"/>
</dbReference>
<dbReference type="KEGG" id="kde:CDSE_0875"/>
<keyword evidence="6 17" id="KW-0963">Cytoplasm</keyword>
<dbReference type="FunFam" id="3.30.470.20:FF:000008">
    <property type="entry name" value="D-alanine--D-alanine ligase"/>
    <property type="match status" value="1"/>
</dbReference>
<gene>
    <name evidence="17" type="primary">ddl</name>
    <name evidence="22" type="ORF">CDSE_0875</name>
</gene>
<evidence type="ECO:0000256" key="16">
    <source>
        <dbReference type="ARBA" id="ARBA00047614"/>
    </source>
</evidence>
<feature type="binding site" evidence="19">
    <location>
        <position position="270"/>
    </location>
    <ligand>
        <name>Mg(2+)</name>
        <dbReference type="ChEBI" id="CHEBI:18420"/>
        <label>1</label>
    </ligand>
</feature>
<evidence type="ECO:0000256" key="12">
    <source>
        <dbReference type="ARBA" id="ARBA00022960"/>
    </source>
</evidence>
<dbReference type="Gene3D" id="3.30.1490.20">
    <property type="entry name" value="ATP-grasp fold, A domain"/>
    <property type="match status" value="1"/>
</dbReference>
<dbReference type="Pfam" id="PF01820">
    <property type="entry name" value="Dala_Dala_lig_N"/>
    <property type="match status" value="2"/>
</dbReference>
<dbReference type="STRING" id="1208919.CDSE_0875"/>
<evidence type="ECO:0000256" key="14">
    <source>
        <dbReference type="ARBA" id="ARBA00023211"/>
    </source>
</evidence>
<dbReference type="AlphaFoldDB" id="M1LV10"/>
<dbReference type="InterPro" id="IPR005905">
    <property type="entry name" value="D_ala_D_ala"/>
</dbReference>
<feature type="active site" evidence="18">
    <location>
        <position position="146"/>
    </location>
</feature>
<dbReference type="HOGENOM" id="CLU_039268_1_2_4"/>
<comment type="pathway">
    <text evidence="17">Cell wall biogenesis; peptidoglycan biosynthesis.</text>
</comment>
<dbReference type="GO" id="GO:0046872">
    <property type="term" value="F:metal ion binding"/>
    <property type="evidence" value="ECO:0007669"/>
    <property type="project" value="UniProtKB-KW"/>
</dbReference>
<dbReference type="RefSeq" id="WP_015396530.1">
    <property type="nucleotide sequence ID" value="NC_020294.1"/>
</dbReference>
<dbReference type="InterPro" id="IPR000291">
    <property type="entry name" value="D-Ala_lig_Van_CS"/>
</dbReference>
<dbReference type="InterPro" id="IPR013815">
    <property type="entry name" value="ATP_grasp_subdomain_1"/>
</dbReference>
<keyword evidence="14 19" id="KW-0464">Manganese</keyword>
<evidence type="ECO:0000256" key="7">
    <source>
        <dbReference type="ARBA" id="ARBA00022598"/>
    </source>
</evidence>
<evidence type="ECO:0000256" key="2">
    <source>
        <dbReference type="ARBA" id="ARBA00003921"/>
    </source>
</evidence>
<feature type="binding site" evidence="19">
    <location>
        <position position="257"/>
    </location>
    <ligand>
        <name>Mg(2+)</name>
        <dbReference type="ChEBI" id="CHEBI:18420"/>
        <label>1</label>
    </ligand>
</feature>
<keyword evidence="15 17" id="KW-0961">Cell wall biogenesis/degradation</keyword>
<evidence type="ECO:0000256" key="4">
    <source>
        <dbReference type="ARBA" id="ARBA00010871"/>
    </source>
</evidence>
<evidence type="ECO:0000256" key="3">
    <source>
        <dbReference type="ARBA" id="ARBA00004496"/>
    </source>
</evidence>
<keyword evidence="10 20" id="KW-0067">ATP-binding</keyword>
<keyword evidence="23" id="KW-1185">Reference proteome</keyword>
<evidence type="ECO:0000259" key="21">
    <source>
        <dbReference type="PROSITE" id="PS50975"/>
    </source>
</evidence>
<dbReference type="GO" id="GO:0009252">
    <property type="term" value="P:peptidoglycan biosynthetic process"/>
    <property type="evidence" value="ECO:0007669"/>
    <property type="project" value="UniProtKB-UniRule"/>
</dbReference>
<dbReference type="InterPro" id="IPR011761">
    <property type="entry name" value="ATP-grasp"/>
</dbReference>
<evidence type="ECO:0000256" key="19">
    <source>
        <dbReference type="PIRSR" id="PIRSR039102-3"/>
    </source>
</evidence>
<evidence type="ECO:0000256" key="20">
    <source>
        <dbReference type="PROSITE-ProRule" id="PRU00409"/>
    </source>
</evidence>
<evidence type="ECO:0000256" key="5">
    <source>
        <dbReference type="ARBA" id="ARBA00012216"/>
    </source>
</evidence>
<feature type="domain" description="ATP-grasp" evidence="21">
    <location>
        <begin position="104"/>
        <end position="303"/>
    </location>
</feature>
<comment type="catalytic activity">
    <reaction evidence="16 17">
        <text>2 D-alanine + ATP = D-alanyl-D-alanine + ADP + phosphate + H(+)</text>
        <dbReference type="Rhea" id="RHEA:11224"/>
        <dbReference type="ChEBI" id="CHEBI:15378"/>
        <dbReference type="ChEBI" id="CHEBI:30616"/>
        <dbReference type="ChEBI" id="CHEBI:43474"/>
        <dbReference type="ChEBI" id="CHEBI:57416"/>
        <dbReference type="ChEBI" id="CHEBI:57822"/>
        <dbReference type="ChEBI" id="CHEBI:456216"/>
        <dbReference type="EC" id="6.3.2.4"/>
    </reaction>
</comment>
<feature type="active site" evidence="18">
    <location>
        <position position="281"/>
    </location>
</feature>
<dbReference type="NCBIfam" id="TIGR01205">
    <property type="entry name" value="D_ala_D_alaTIGR"/>
    <property type="match status" value="1"/>
</dbReference>
<dbReference type="eggNOG" id="COG1181">
    <property type="taxonomic scope" value="Bacteria"/>
</dbReference>
<sequence length="309" mass="34374">MTVSFGKVGILCGGQSSEREISLLSGQNIYNALKSRGLDVYLFDTGENTVPDLVKEKFDVVFIALHGKYGEDGSIQGVLELLNIPYTGSGHMASSIAMNKVITKKLWMQGGLPTPMFFKLDKNNNSKCDLDILGFPLIIKPVHGGSTLGIKVANSYDDIDEAYKKAVLFDNEVFAEKYIVGRELTVSIIENNNDIEVLPIIEIITPNHSYDYEHKYFSEETKYLCPANLSKEITNDIIKISKDAYKIIECRGWARIDILLDEYDKPWLLEINTSPGMTSHSLVPISAREIGVDYSDLCLKILSGASCKI</sequence>
<keyword evidence="13 17" id="KW-0573">Peptidoglycan synthesis</keyword>
<dbReference type="GO" id="GO:0008360">
    <property type="term" value="P:regulation of cell shape"/>
    <property type="evidence" value="ECO:0007669"/>
    <property type="project" value="UniProtKB-KW"/>
</dbReference>
<evidence type="ECO:0000256" key="9">
    <source>
        <dbReference type="ARBA" id="ARBA00022741"/>
    </source>
</evidence>
<dbReference type="GO" id="GO:0005524">
    <property type="term" value="F:ATP binding"/>
    <property type="evidence" value="ECO:0007669"/>
    <property type="project" value="UniProtKB-UniRule"/>
</dbReference>
<feature type="binding site" evidence="19">
    <location>
        <position position="270"/>
    </location>
    <ligand>
        <name>Mg(2+)</name>
        <dbReference type="ChEBI" id="CHEBI:18420"/>
        <label>2</label>
    </ligand>
</feature>
<proteinExistence type="inferred from homology"/>
<dbReference type="GO" id="GO:0071555">
    <property type="term" value="P:cell wall organization"/>
    <property type="evidence" value="ECO:0007669"/>
    <property type="project" value="UniProtKB-KW"/>
</dbReference>
<comment type="cofactor">
    <cofactor evidence="1">
        <name>Mn(2+)</name>
        <dbReference type="ChEBI" id="CHEBI:29035"/>
    </cofactor>
</comment>
<dbReference type="PROSITE" id="PS00843">
    <property type="entry name" value="DALA_DALA_LIGASE_1"/>
    <property type="match status" value="1"/>
</dbReference>
<dbReference type="Gene3D" id="3.30.470.20">
    <property type="entry name" value="ATP-grasp fold, B domain"/>
    <property type="match status" value="1"/>
</dbReference>
<dbReference type="GO" id="GO:0008716">
    <property type="term" value="F:D-alanine-D-alanine ligase activity"/>
    <property type="evidence" value="ECO:0007669"/>
    <property type="project" value="UniProtKB-UniRule"/>
</dbReference>
<dbReference type="UniPathway" id="UPA00219"/>
<evidence type="ECO:0000256" key="1">
    <source>
        <dbReference type="ARBA" id="ARBA00001936"/>
    </source>
</evidence>
<keyword evidence="9 20" id="KW-0547">Nucleotide-binding</keyword>
<dbReference type="Pfam" id="PF07478">
    <property type="entry name" value="Dala_Dala_lig_C"/>
    <property type="match status" value="1"/>
</dbReference>
<dbReference type="SUPFAM" id="SSF56059">
    <property type="entry name" value="Glutathione synthetase ATP-binding domain-like"/>
    <property type="match status" value="1"/>
</dbReference>
<evidence type="ECO:0000256" key="13">
    <source>
        <dbReference type="ARBA" id="ARBA00022984"/>
    </source>
</evidence>
<evidence type="ECO:0000256" key="6">
    <source>
        <dbReference type="ARBA" id="ARBA00022490"/>
    </source>
</evidence>
<dbReference type="EC" id="6.3.2.4" evidence="5 17"/>
<evidence type="ECO:0000256" key="10">
    <source>
        <dbReference type="ARBA" id="ARBA00022840"/>
    </source>
</evidence>
<keyword evidence="7 17" id="KW-0436">Ligase</keyword>
<organism evidence="22 23">
    <name type="scientific">Candidatus Kinetoplastidibacterium desouzai TCC079E</name>
    <dbReference type="NCBI Taxonomy" id="1208919"/>
    <lineage>
        <taxon>Bacteria</taxon>
        <taxon>Pseudomonadati</taxon>
        <taxon>Pseudomonadota</taxon>
        <taxon>Betaproteobacteria</taxon>
        <taxon>Candidatus Kinetoplastidibacterium</taxon>
    </lineage>
</organism>
<dbReference type="GO" id="GO:0005737">
    <property type="term" value="C:cytoplasm"/>
    <property type="evidence" value="ECO:0007669"/>
    <property type="project" value="UniProtKB-SubCell"/>
</dbReference>
<feature type="active site" evidence="18">
    <location>
        <position position="18"/>
    </location>
</feature>
<keyword evidence="12 17" id="KW-0133">Cell shape</keyword>
<dbReference type="NCBIfam" id="NF002378">
    <property type="entry name" value="PRK01372.1"/>
    <property type="match status" value="1"/>
</dbReference>
<reference evidence="22 23" key="1">
    <citation type="journal article" date="2013" name="Genome Biol. Evol.">
        <title>Genome evolution and phylogenomic analysis of candidatus kinetoplastibacterium, the betaproteobacterial endosymbionts of strigomonas and angomonas.</title>
        <authorList>
            <person name="Alves J.M."/>
            <person name="Serrano M.G."/>
            <person name="Maia da Silva F."/>
            <person name="Voegtly L.J."/>
            <person name="Matveyev A.V."/>
            <person name="Teixeira M.M."/>
            <person name="Camargo E.P."/>
            <person name="Buck G.A."/>
        </authorList>
    </citation>
    <scope>NUCLEOTIDE SEQUENCE [LARGE SCALE GENOMIC DNA]</scope>
    <source>
        <strain evidence="22 23">TCC079E</strain>
    </source>
</reference>
<dbReference type="OrthoDB" id="9813261at2"/>
<dbReference type="EMBL" id="CP003803">
    <property type="protein sequence ID" value="AGF47119.1"/>
    <property type="molecule type" value="Genomic_DNA"/>
</dbReference>